<keyword evidence="5" id="KW-1185">Reference proteome</keyword>
<keyword evidence="1" id="KW-0812">Transmembrane</keyword>
<dbReference type="InterPro" id="IPR040680">
    <property type="entry name" value="DUF5643"/>
</dbReference>
<evidence type="ECO:0000259" key="3">
    <source>
        <dbReference type="Pfam" id="PF18705"/>
    </source>
</evidence>
<dbReference type="Proteomes" id="UP000680638">
    <property type="component" value="Unassembled WGS sequence"/>
</dbReference>
<dbReference type="EMBL" id="BORW01000002">
    <property type="protein sequence ID" value="GIO66112.1"/>
    <property type="molecule type" value="Genomic_DNA"/>
</dbReference>
<dbReference type="Pfam" id="PF13786">
    <property type="entry name" value="DUF4179"/>
    <property type="match status" value="1"/>
</dbReference>
<evidence type="ECO:0000259" key="2">
    <source>
        <dbReference type="Pfam" id="PF13786"/>
    </source>
</evidence>
<accession>A0ABQ4LS68</accession>
<keyword evidence="1" id="KW-1133">Transmembrane helix</keyword>
<evidence type="ECO:0000313" key="5">
    <source>
        <dbReference type="Proteomes" id="UP000680638"/>
    </source>
</evidence>
<sequence length="462" mass="52627">MSAKRDPVHAEPNVTEQDQIMREHAGSILRKWEEHQPVAPFEDVWDRYLSAAEASRRKQQIRNRWRAAAASFLVLILLGGAVLFSSPEVRAALSRFPFMKMLLADGGFEEQGLSKIEKEGLGVHLNTSVIDRNIRFTMDEVFYDGVQIVLNYDVEYLDKKKIIGEKDVAVHYDLKFDGAEPTASSTHKFTQLNDHAFIGSTLIDAYQYLDGYKLHMNITQIGQVKGDWSVTVPLSVSKTSPDTKIFFPNQTVETKGRTRTIERITFTPVSTQIAIRTSEYREHEISYRLRDDLQTDFATSGGLGGDYEIIGNFSPPSAINPHPKYVEVLFDDPSEKAENFIRREEQAPLNDAFPIELKGRNDGKVTVTRVDYKDEGTILTYEASDAENQRPTLILIDSNEKEHHSIGQPVRISKERFDFQMKFPKLESGSLKQINMTMYDYKPGYEPKPPTTIRVPLDWSKP</sequence>
<dbReference type="InterPro" id="IPR025436">
    <property type="entry name" value="DUF4179"/>
</dbReference>
<dbReference type="RefSeq" id="WP_212947922.1">
    <property type="nucleotide sequence ID" value="NZ_BORW01000002.1"/>
</dbReference>
<gene>
    <name evidence="4" type="ORF">J21TS3_09330</name>
</gene>
<protein>
    <recommendedName>
        <fullName evidence="6">DUF4179 domain-containing protein</fullName>
    </recommendedName>
</protein>
<feature type="domain" description="DUF5643" evidence="3">
    <location>
        <begin position="243"/>
        <end position="328"/>
    </location>
</feature>
<evidence type="ECO:0000256" key="1">
    <source>
        <dbReference type="SAM" id="Phobius"/>
    </source>
</evidence>
<evidence type="ECO:0008006" key="6">
    <source>
        <dbReference type="Google" id="ProtNLM"/>
    </source>
</evidence>
<evidence type="ECO:0000313" key="4">
    <source>
        <dbReference type="EMBL" id="GIO66112.1"/>
    </source>
</evidence>
<comment type="caution">
    <text evidence="4">The sequence shown here is derived from an EMBL/GenBank/DDBJ whole genome shotgun (WGS) entry which is preliminary data.</text>
</comment>
<reference evidence="4 5" key="1">
    <citation type="submission" date="2021-03" db="EMBL/GenBank/DDBJ databases">
        <title>Antimicrobial resistance genes in bacteria isolated from Japanese honey, and their potential for conferring macrolide and lincosamide resistance in the American foulbrood pathogen Paenibacillus larvae.</title>
        <authorList>
            <person name="Okamoto M."/>
            <person name="Kumagai M."/>
            <person name="Kanamori H."/>
            <person name="Takamatsu D."/>
        </authorList>
    </citation>
    <scope>NUCLEOTIDE SEQUENCE [LARGE SCALE GENOMIC DNA]</scope>
    <source>
        <strain evidence="4 5">J21TS3</strain>
    </source>
</reference>
<feature type="transmembrane region" description="Helical" evidence="1">
    <location>
        <begin position="65"/>
        <end position="84"/>
    </location>
</feature>
<proteinExistence type="predicted"/>
<feature type="domain" description="DUF4179" evidence="2">
    <location>
        <begin position="63"/>
        <end position="155"/>
    </location>
</feature>
<dbReference type="Pfam" id="PF18705">
    <property type="entry name" value="DUF5643"/>
    <property type="match status" value="1"/>
</dbReference>
<keyword evidence="1" id="KW-0472">Membrane</keyword>
<organism evidence="4 5">
    <name type="scientific">Paenibacillus cookii</name>
    <dbReference type="NCBI Taxonomy" id="157839"/>
    <lineage>
        <taxon>Bacteria</taxon>
        <taxon>Bacillati</taxon>
        <taxon>Bacillota</taxon>
        <taxon>Bacilli</taxon>
        <taxon>Bacillales</taxon>
        <taxon>Paenibacillaceae</taxon>
        <taxon>Paenibacillus</taxon>
    </lineage>
</organism>
<name>A0ABQ4LS68_9BACL</name>
<dbReference type="Gene3D" id="2.60.40.1630">
    <property type="entry name" value="bacillus anthracis domain"/>
    <property type="match status" value="1"/>
</dbReference>